<protein>
    <submittedName>
        <fullName evidence="7">Rieske (2Fe-2S) protein</fullName>
    </submittedName>
</protein>
<keyword evidence="1" id="KW-0001">2Fe-2S</keyword>
<proteinExistence type="predicted"/>
<comment type="caution">
    <text evidence="7">The sequence shown here is derived from an EMBL/GenBank/DDBJ whole genome shotgun (WGS) entry which is preliminary data.</text>
</comment>
<dbReference type="GO" id="GO:0016705">
    <property type="term" value="F:oxidoreductase activity, acting on paired donors, with incorporation or reduction of molecular oxygen"/>
    <property type="evidence" value="ECO:0007669"/>
    <property type="project" value="UniProtKB-ARBA"/>
</dbReference>
<dbReference type="Pfam" id="PF00355">
    <property type="entry name" value="Rieske"/>
    <property type="match status" value="1"/>
</dbReference>
<dbReference type="AlphaFoldDB" id="A0A0C1USD4"/>
<dbReference type="InterPro" id="IPR017941">
    <property type="entry name" value="Rieske_2Fe-2S"/>
</dbReference>
<dbReference type="PRINTS" id="PR00162">
    <property type="entry name" value="RIESKE"/>
</dbReference>
<organism evidence="7">
    <name type="scientific">Lyngbya confervoides BDU141951</name>
    <dbReference type="NCBI Taxonomy" id="1574623"/>
    <lineage>
        <taxon>Bacteria</taxon>
        <taxon>Bacillati</taxon>
        <taxon>Cyanobacteriota</taxon>
        <taxon>Cyanophyceae</taxon>
        <taxon>Oscillatoriophycideae</taxon>
        <taxon>Oscillatoriales</taxon>
        <taxon>Microcoleaceae</taxon>
        <taxon>Lyngbya</taxon>
    </lineage>
</organism>
<name>A0A0C1USD4_9CYAN</name>
<keyword evidence="3" id="KW-0408">Iron</keyword>
<dbReference type="GO" id="GO:0004497">
    <property type="term" value="F:monooxygenase activity"/>
    <property type="evidence" value="ECO:0007669"/>
    <property type="project" value="UniProtKB-ARBA"/>
</dbReference>
<evidence type="ECO:0000256" key="2">
    <source>
        <dbReference type="ARBA" id="ARBA00022723"/>
    </source>
</evidence>
<evidence type="ECO:0000256" key="6">
    <source>
        <dbReference type="ARBA" id="ARBA00034078"/>
    </source>
</evidence>
<dbReference type="InterPro" id="IPR014349">
    <property type="entry name" value="Rieske_Fe-S_prot"/>
</dbReference>
<dbReference type="CDD" id="cd03467">
    <property type="entry name" value="Rieske"/>
    <property type="match status" value="1"/>
</dbReference>
<dbReference type="PROSITE" id="PS51296">
    <property type="entry name" value="RIESKE"/>
    <property type="match status" value="1"/>
</dbReference>
<evidence type="ECO:0000256" key="1">
    <source>
        <dbReference type="ARBA" id="ARBA00022714"/>
    </source>
</evidence>
<dbReference type="Gene3D" id="2.102.10.10">
    <property type="entry name" value="Rieske [2Fe-2S] iron-sulphur domain"/>
    <property type="match status" value="1"/>
</dbReference>
<evidence type="ECO:0000256" key="5">
    <source>
        <dbReference type="ARBA" id="ARBA00023157"/>
    </source>
</evidence>
<dbReference type="PROSITE" id="PS51257">
    <property type="entry name" value="PROKAR_LIPOPROTEIN"/>
    <property type="match status" value="1"/>
</dbReference>
<sequence length="148" mass="15208">MNRREFANWLGVGALASSLPIAIAACQGDTADAPTDAPADTAATVEGDGFAAIGTVADLDAAGFLANVRFQGSRVLVIRDPANADAVIAFNAVCPHAACTVEWGEETLVCPCHDSFFNFDGTVASGPAAEPLAQFEAKIEGDQVLVKV</sequence>
<dbReference type="EMBL" id="JTHE02000003">
    <property type="protein sequence ID" value="NEV69037.1"/>
    <property type="molecule type" value="Genomic_DNA"/>
</dbReference>
<comment type="cofactor">
    <cofactor evidence="6">
        <name>[2Fe-2S] cluster</name>
        <dbReference type="ChEBI" id="CHEBI:190135"/>
    </cofactor>
</comment>
<evidence type="ECO:0000256" key="4">
    <source>
        <dbReference type="ARBA" id="ARBA00023014"/>
    </source>
</evidence>
<keyword evidence="4" id="KW-0411">Iron-sulfur</keyword>
<dbReference type="InterPro" id="IPR005805">
    <property type="entry name" value="Rieske_Fe-S_prot_C"/>
</dbReference>
<dbReference type="PANTHER" id="PTHR10134">
    <property type="entry name" value="CYTOCHROME B-C1 COMPLEX SUBUNIT RIESKE, MITOCHONDRIAL"/>
    <property type="match status" value="1"/>
</dbReference>
<reference evidence="7" key="1">
    <citation type="submission" date="2014-11" db="EMBL/GenBank/DDBJ databases">
        <authorList>
            <person name="Malar M.C."/>
            <person name="Sen D."/>
            <person name="Tripathy S."/>
        </authorList>
    </citation>
    <scope>NUCLEOTIDE SEQUENCE</scope>
    <source>
        <strain evidence="7">BDU141951</strain>
    </source>
</reference>
<accession>A0A0C1USD4</accession>
<evidence type="ECO:0000313" key="7">
    <source>
        <dbReference type="EMBL" id="NEV69037.1"/>
    </source>
</evidence>
<keyword evidence="5" id="KW-1015">Disulfide bond</keyword>
<gene>
    <name evidence="7" type="ORF">QQ91_018210</name>
</gene>
<dbReference type="SUPFAM" id="SSF50022">
    <property type="entry name" value="ISP domain"/>
    <property type="match status" value="1"/>
</dbReference>
<dbReference type="InterPro" id="IPR036922">
    <property type="entry name" value="Rieske_2Fe-2S_sf"/>
</dbReference>
<dbReference type="GO" id="GO:0046872">
    <property type="term" value="F:metal ion binding"/>
    <property type="evidence" value="ECO:0007669"/>
    <property type="project" value="UniProtKB-KW"/>
</dbReference>
<reference evidence="7" key="3">
    <citation type="submission" date="2020-02" db="EMBL/GenBank/DDBJ databases">
        <authorList>
            <person name="Sarangi A.N."/>
            <person name="Ghosh S."/>
            <person name="Mukherjee M."/>
            <person name="Tripathy S."/>
        </authorList>
    </citation>
    <scope>NUCLEOTIDE SEQUENCE</scope>
    <source>
        <strain evidence="7">BDU141951</strain>
    </source>
</reference>
<dbReference type="GO" id="GO:0051537">
    <property type="term" value="F:2 iron, 2 sulfur cluster binding"/>
    <property type="evidence" value="ECO:0007669"/>
    <property type="project" value="UniProtKB-KW"/>
</dbReference>
<evidence type="ECO:0000256" key="3">
    <source>
        <dbReference type="ARBA" id="ARBA00023004"/>
    </source>
</evidence>
<keyword evidence="2" id="KW-0479">Metal-binding</keyword>
<dbReference type="GO" id="GO:0016020">
    <property type="term" value="C:membrane"/>
    <property type="evidence" value="ECO:0007669"/>
    <property type="project" value="InterPro"/>
</dbReference>
<reference evidence="7" key="2">
    <citation type="journal article" date="2015" name="Genome Announc.">
        <title>Draft Genome Sequence of Filamentous Marine Cyanobacterium Lyngbya confervoides Strain BDU141951.</title>
        <authorList>
            <person name="Chandrababunaidu M.M."/>
            <person name="Sen D."/>
            <person name="Tripathy S."/>
        </authorList>
    </citation>
    <scope>NUCLEOTIDE SEQUENCE</scope>
    <source>
        <strain evidence="7">BDU141951</strain>
    </source>
</reference>